<evidence type="ECO:0000313" key="3">
    <source>
        <dbReference type="Proteomes" id="UP000631114"/>
    </source>
</evidence>
<dbReference type="AlphaFoldDB" id="A0A835LY98"/>
<dbReference type="PANTHER" id="PTHR31351">
    <property type="entry name" value="EXPRESSED PROTEIN"/>
    <property type="match status" value="1"/>
</dbReference>
<dbReference type="EMBL" id="JADFTS010000003">
    <property type="protein sequence ID" value="KAF9612743.1"/>
    <property type="molecule type" value="Genomic_DNA"/>
</dbReference>
<name>A0A835LY98_9MAGN</name>
<dbReference type="InterPro" id="IPR013666">
    <property type="entry name" value="PH_pln"/>
</dbReference>
<dbReference type="OrthoDB" id="1926216at2759"/>
<keyword evidence="3" id="KW-1185">Reference proteome</keyword>
<dbReference type="InterPro" id="IPR008546">
    <property type="entry name" value="VAN3-bd-like_auxin_canal"/>
</dbReference>
<protein>
    <recommendedName>
        <fullName evidence="1">PH domain-containing protein</fullName>
    </recommendedName>
</protein>
<dbReference type="PROSITE" id="PS50003">
    <property type="entry name" value="PH_DOMAIN"/>
    <property type="match status" value="1"/>
</dbReference>
<evidence type="ECO:0000259" key="1">
    <source>
        <dbReference type="PROSITE" id="PS50003"/>
    </source>
</evidence>
<dbReference type="PANTHER" id="PTHR31351:SF2">
    <property type="entry name" value="PHOSPHOINOSITIDE BINDING PROTEIN"/>
    <property type="match status" value="1"/>
</dbReference>
<dbReference type="Pfam" id="PF05703">
    <property type="entry name" value="Auxin_canalis"/>
    <property type="match status" value="1"/>
</dbReference>
<dbReference type="Pfam" id="PF08458">
    <property type="entry name" value="PH_2"/>
    <property type="match status" value="1"/>
</dbReference>
<organism evidence="2 3">
    <name type="scientific">Coptis chinensis</name>
    <dbReference type="NCBI Taxonomy" id="261450"/>
    <lineage>
        <taxon>Eukaryota</taxon>
        <taxon>Viridiplantae</taxon>
        <taxon>Streptophyta</taxon>
        <taxon>Embryophyta</taxon>
        <taxon>Tracheophyta</taxon>
        <taxon>Spermatophyta</taxon>
        <taxon>Magnoliopsida</taxon>
        <taxon>Ranunculales</taxon>
        <taxon>Ranunculaceae</taxon>
        <taxon>Coptidoideae</taxon>
        <taxon>Coptis</taxon>
    </lineage>
</organism>
<gene>
    <name evidence="2" type="ORF">IFM89_003753</name>
</gene>
<dbReference type="InterPro" id="IPR001849">
    <property type="entry name" value="PH_domain"/>
</dbReference>
<reference evidence="2 3" key="1">
    <citation type="submission" date="2020-10" db="EMBL/GenBank/DDBJ databases">
        <title>The Coptis chinensis genome and diversification of protoberbering-type alkaloids.</title>
        <authorList>
            <person name="Wang B."/>
            <person name="Shu S."/>
            <person name="Song C."/>
            <person name="Liu Y."/>
        </authorList>
    </citation>
    <scope>NUCLEOTIDE SEQUENCE [LARGE SCALE GENOMIC DNA]</scope>
    <source>
        <strain evidence="2">HL-2020</strain>
        <tissue evidence="2">Leaf</tissue>
    </source>
</reference>
<evidence type="ECO:0000313" key="2">
    <source>
        <dbReference type="EMBL" id="KAF9612743.1"/>
    </source>
</evidence>
<dbReference type="InterPro" id="IPR011993">
    <property type="entry name" value="PH-like_dom_sf"/>
</dbReference>
<dbReference type="InterPro" id="IPR040269">
    <property type="entry name" value="VAB"/>
</dbReference>
<comment type="caution">
    <text evidence="2">The sequence shown here is derived from an EMBL/GenBank/DDBJ whole genome shotgun (WGS) entry which is preliminary data.</text>
</comment>
<dbReference type="SUPFAM" id="SSF50729">
    <property type="entry name" value="PH domain-like"/>
    <property type="match status" value="1"/>
</dbReference>
<proteinExistence type="predicted"/>
<sequence>MMKSLIMVSLASARSRATVPYINGGPCSYDDFPPLKKILYLKSTKSGTKKGYFVLGNKRWSALRSFKSCTSFHEVLYSYFRLQASNTYRQQTVHHIKGMESFVYRPKCSSGRLEDIEEDTPASWISLACAPPETPTESMEFLARSWSLSALELSKALTETHPHSSFPVKVPLCSPGLEGHDINSTTAFSDDGITMETFVQELYLFHQALNPEFLSNQHLLKNGCRILMSVFQLYKSVLKGKTIGRRLKDQREKKKQEIRTHNARLHGAVSVAGVAAAVAVIAAATATSSTDKTADQYDEPSRISVAVASAAALVASHCVEVAEEMGADHDQILTIVNSAVNVRTAGDIMTLTARAATALRGVATLKARLQKGCKTSVLASTEEQSEEGKELDMSSELNFVLKGGELLKRTRKGALHWKRVSFNINSNWQVVAKMKSRHMVGAFTKKKKCVVFDVCSNVQQWPGRESEECGEHRTYFGIKTADRLIEFECSNTSEKQMWTNGIMQMLHYHANIT</sequence>
<accession>A0A835LY98</accession>
<dbReference type="Gene3D" id="2.30.29.30">
    <property type="entry name" value="Pleckstrin-homology domain (PH domain)/Phosphotyrosine-binding domain (PTB)"/>
    <property type="match status" value="1"/>
</dbReference>
<dbReference type="SMART" id="SM00233">
    <property type="entry name" value="PH"/>
    <property type="match status" value="1"/>
</dbReference>
<feature type="domain" description="PH" evidence="1">
    <location>
        <begin position="399"/>
        <end position="507"/>
    </location>
</feature>
<dbReference type="Proteomes" id="UP000631114">
    <property type="component" value="Unassembled WGS sequence"/>
</dbReference>